<dbReference type="PRINTS" id="PR01185">
    <property type="entry name" value="INTEGRINA"/>
</dbReference>
<evidence type="ECO:0000256" key="1">
    <source>
        <dbReference type="ARBA" id="ARBA00004479"/>
    </source>
</evidence>
<keyword evidence="11" id="KW-0325">Glycoprotein</keyword>
<evidence type="ECO:0000259" key="14">
    <source>
        <dbReference type="Pfam" id="PF08441"/>
    </source>
</evidence>
<keyword evidence="10 13" id="KW-0675">Receptor</keyword>
<dbReference type="Gene3D" id="2.60.40.1460">
    <property type="entry name" value="Integrin domains. Chain A, domain 2"/>
    <property type="match status" value="1"/>
</dbReference>
<evidence type="ECO:0000256" key="12">
    <source>
        <dbReference type="PROSITE-ProRule" id="PRU00803"/>
    </source>
</evidence>
<dbReference type="Gene3D" id="2.60.40.1510">
    <property type="entry name" value="ntegrin, alpha v. Chain A, domain 3"/>
    <property type="match status" value="1"/>
</dbReference>
<dbReference type="PANTHER" id="PTHR23220:SF134">
    <property type="entry name" value="INTEGRIN ALPHA-2 DOMAIN-CONTAINING PROTEIN"/>
    <property type="match status" value="1"/>
</dbReference>
<evidence type="ECO:0000313" key="17">
    <source>
        <dbReference type="Proteomes" id="UP000695022"/>
    </source>
</evidence>
<evidence type="ECO:0000256" key="2">
    <source>
        <dbReference type="ARBA" id="ARBA00008054"/>
    </source>
</evidence>
<dbReference type="InterPro" id="IPR028994">
    <property type="entry name" value="Integrin_alpha_N"/>
</dbReference>
<dbReference type="Gene3D" id="2.130.10.130">
    <property type="entry name" value="Integrin alpha, N-terminal"/>
    <property type="match status" value="1"/>
</dbReference>
<evidence type="ECO:0000256" key="9">
    <source>
        <dbReference type="ARBA" id="ARBA00023136"/>
    </source>
</evidence>
<comment type="subcellular location">
    <subcellularLocation>
        <location evidence="1 13">Membrane</location>
        <topology evidence="1 13">Single-pass type I membrane protein</topology>
    </subcellularLocation>
</comment>
<evidence type="ECO:0000256" key="4">
    <source>
        <dbReference type="ARBA" id="ARBA00022729"/>
    </source>
</evidence>
<evidence type="ECO:0000256" key="10">
    <source>
        <dbReference type="ARBA" id="ARBA00023170"/>
    </source>
</evidence>
<evidence type="ECO:0000256" key="5">
    <source>
        <dbReference type="ARBA" id="ARBA00022737"/>
    </source>
</evidence>
<protein>
    <submittedName>
        <fullName evidence="18">Integrin alpha-4-like</fullName>
    </submittedName>
</protein>
<evidence type="ECO:0000256" key="13">
    <source>
        <dbReference type="RuleBase" id="RU003762"/>
    </source>
</evidence>
<dbReference type="Pfam" id="PF20805">
    <property type="entry name" value="Integrin_A_Ig_2"/>
    <property type="match status" value="1"/>
</dbReference>
<dbReference type="PANTHER" id="PTHR23220">
    <property type="entry name" value="INTEGRIN ALPHA"/>
    <property type="match status" value="1"/>
</dbReference>
<dbReference type="InterPro" id="IPR000413">
    <property type="entry name" value="Integrin_alpha"/>
</dbReference>
<dbReference type="InterPro" id="IPR013517">
    <property type="entry name" value="FG-GAP"/>
</dbReference>
<dbReference type="Pfam" id="PF01839">
    <property type="entry name" value="FG-GAP"/>
    <property type="match status" value="2"/>
</dbReference>
<feature type="repeat" description="FG-GAP" evidence="12">
    <location>
        <begin position="314"/>
        <end position="375"/>
    </location>
</feature>
<feature type="domain" description="Integrin alpha first immunoglubulin-like" evidence="14">
    <location>
        <begin position="489"/>
        <end position="637"/>
    </location>
</feature>
<dbReference type="InterPro" id="IPR032695">
    <property type="entry name" value="Integrin_dom_sf"/>
</dbReference>
<feature type="repeat" description="FG-GAP" evidence="12">
    <location>
        <begin position="442"/>
        <end position="504"/>
    </location>
</feature>
<dbReference type="SUPFAM" id="SSF69179">
    <property type="entry name" value="Integrin domains"/>
    <property type="match status" value="3"/>
</dbReference>
<dbReference type="Proteomes" id="UP000695022">
    <property type="component" value="Unplaced"/>
</dbReference>
<dbReference type="SUPFAM" id="SSF69318">
    <property type="entry name" value="Integrin alpha N-terminal domain"/>
    <property type="match status" value="1"/>
</dbReference>
<dbReference type="InterPro" id="IPR048286">
    <property type="entry name" value="Integrin_alpha_Ig-like_3"/>
</dbReference>
<dbReference type="PROSITE" id="PS51470">
    <property type="entry name" value="FG_GAP"/>
    <property type="match status" value="4"/>
</dbReference>
<dbReference type="SMART" id="SM00191">
    <property type="entry name" value="Int_alpha"/>
    <property type="match status" value="5"/>
</dbReference>
<keyword evidence="7" id="KW-1133">Transmembrane helix</keyword>
<dbReference type="Pfam" id="PF20806">
    <property type="entry name" value="Integrin_A_Ig_3"/>
    <property type="match status" value="1"/>
</dbReference>
<evidence type="ECO:0000259" key="15">
    <source>
        <dbReference type="Pfam" id="PF20805"/>
    </source>
</evidence>
<dbReference type="RefSeq" id="XP_014673842.1">
    <property type="nucleotide sequence ID" value="XM_014818356.1"/>
</dbReference>
<dbReference type="InterPro" id="IPR048285">
    <property type="entry name" value="Integrin_alpha_Ig-like_2"/>
</dbReference>
<comment type="similarity">
    <text evidence="2 13">Belongs to the integrin alpha chain family.</text>
</comment>
<accession>A0ABM1ENS1</accession>
<dbReference type="Pfam" id="PF08441">
    <property type="entry name" value="Integrin_A_Ig_1"/>
    <property type="match status" value="1"/>
</dbReference>
<sequence length="891" mass="98199">MRRHPLAMEGTRLLLLCLGWLLLAADVAGFNLDTSDVIVMRPPVHASRTNDSYFGYTVALLENTEGKWVLVGAPKSSSVHTPSDIRTPGALYKCAVTGGDCEEILVDSDGDTCYLSLGQAIPCSFDNGRYRVKSYKENQWLGAGLDVHDSKGVFTVCAPRWINQFFLESHGEFLINGYCWELSKDMIQSKTRSLHPLQNIDYQIVDGEYRYGSGLTGMTVHYLTNATSQTDDMRLLLAAPGVWSQTGSVVEMRSPRSDTVVPLIHELLEGSFLGYDISSGVFFPDKKVLNVVGVPRARRSSFVGEVYIYYDDFKYLIKKVGAVSGEYFGAAVAAIDINKDGLDDLIVGAPFYYEENTVDEGCAYVYMNQGHRAGDPLLETDYKLRGSRSSYARFGTTIAGVGDLDLDGFRDVAVSAPYEDDGRGVVYIYRGYVAGIYPQHSQRIAAASVADGLRGFGWSISRSMDVDDNRYPDVAIGAYQSDSAVLLRTRPVIRTSANIRFNPAQIQTNVADCVNADGERVSCVRVSACFYYDGAHVPASTKIQYTLAIVAASTNRGFFFENNRSSLQVKRVVKLAKETLECDIHSLLLRANIKDKITPLSFSLDYDIIDDVTARRRRRQTVLPLPPVISADDNVHVLELLGFAHACGDDNNCTSDLSITMKSDFNEPYLVPGINNDISFTITVTNRGESAHQTKIEGYYTSAASFIGSDPSQYACQANPDVTGRGRGLVCEIANPLPFDASATLTIRFDTSTLRDDRQFTFTMETLTTSYDVDTGASEKSAKVALDVFHKADVTITSAAQPEQLVYATKKPDATLPLELKNYTREITHVYNLINLGKSAVSGGQLFIRWPHMTASGMTVVRIVKRFRISRPDIMSCNDTSIVYVQPKSTG</sequence>
<keyword evidence="17" id="KW-1185">Reference proteome</keyword>
<feature type="non-terminal residue" evidence="18">
    <location>
        <position position="891"/>
    </location>
</feature>
<feature type="signal peptide" evidence="13">
    <location>
        <begin position="1"/>
        <end position="29"/>
    </location>
</feature>
<keyword evidence="4 13" id="KW-0732">Signal</keyword>
<proteinExistence type="inferred from homology"/>
<keyword evidence="3" id="KW-0812">Transmembrane</keyword>
<dbReference type="GeneID" id="106814080"/>
<feature type="domain" description="Integrin alpha second immunoglobulin-like" evidence="15">
    <location>
        <begin position="647"/>
        <end position="780"/>
    </location>
</feature>
<feature type="domain" description="Integrin alpha third immunoglobulin-like" evidence="16">
    <location>
        <begin position="795"/>
        <end position="857"/>
    </location>
</feature>
<feature type="repeat" description="FG-GAP" evidence="12">
    <location>
        <begin position="41"/>
        <end position="103"/>
    </location>
</feature>
<keyword evidence="9" id="KW-0472">Membrane</keyword>
<keyword evidence="5" id="KW-0677">Repeat</keyword>
<dbReference type="Gene3D" id="2.60.40.1530">
    <property type="entry name" value="ntegrin, alpha v. Chain A, domain 4"/>
    <property type="match status" value="1"/>
</dbReference>
<dbReference type="InterPro" id="IPR013649">
    <property type="entry name" value="Integrin_alpha_Ig-like_1"/>
</dbReference>
<evidence type="ECO:0000256" key="11">
    <source>
        <dbReference type="ARBA" id="ARBA00023180"/>
    </source>
</evidence>
<name>A0ABM1ENS1_PRICU</name>
<evidence type="ECO:0000256" key="7">
    <source>
        <dbReference type="ARBA" id="ARBA00022989"/>
    </source>
</evidence>
<keyword evidence="8 13" id="KW-0401">Integrin</keyword>
<gene>
    <name evidence="18" type="primary">LOC106814080</name>
</gene>
<evidence type="ECO:0000256" key="6">
    <source>
        <dbReference type="ARBA" id="ARBA00022889"/>
    </source>
</evidence>
<dbReference type="InterPro" id="IPR013519">
    <property type="entry name" value="Int_alpha_beta-p"/>
</dbReference>
<feature type="chain" id="PRO_5044976092" evidence="13">
    <location>
        <begin position="30"/>
        <end position="891"/>
    </location>
</feature>
<keyword evidence="6 13" id="KW-0130">Cell adhesion</keyword>
<evidence type="ECO:0000256" key="3">
    <source>
        <dbReference type="ARBA" id="ARBA00022692"/>
    </source>
</evidence>
<evidence type="ECO:0000313" key="18">
    <source>
        <dbReference type="RefSeq" id="XP_014673842.1"/>
    </source>
</evidence>
<organism evidence="17 18">
    <name type="scientific">Priapulus caudatus</name>
    <name type="common">Priapulid worm</name>
    <dbReference type="NCBI Taxonomy" id="37621"/>
    <lineage>
        <taxon>Eukaryota</taxon>
        <taxon>Metazoa</taxon>
        <taxon>Ecdysozoa</taxon>
        <taxon>Scalidophora</taxon>
        <taxon>Priapulida</taxon>
        <taxon>Priapulimorpha</taxon>
        <taxon>Priapulimorphida</taxon>
        <taxon>Priapulidae</taxon>
        <taxon>Priapulus</taxon>
    </lineage>
</organism>
<reference evidence="18" key="1">
    <citation type="submission" date="2025-08" db="UniProtKB">
        <authorList>
            <consortium name="RefSeq"/>
        </authorList>
    </citation>
    <scope>IDENTIFICATION</scope>
</reference>
<evidence type="ECO:0000259" key="16">
    <source>
        <dbReference type="Pfam" id="PF20806"/>
    </source>
</evidence>
<evidence type="ECO:0000256" key="8">
    <source>
        <dbReference type="ARBA" id="ARBA00023037"/>
    </source>
</evidence>
<feature type="repeat" description="FG-GAP" evidence="12">
    <location>
        <begin position="381"/>
        <end position="438"/>
    </location>
</feature>